<proteinExistence type="predicted"/>
<protein>
    <submittedName>
        <fullName evidence="1">Uncharacterized protein</fullName>
    </submittedName>
</protein>
<keyword evidence="2" id="KW-1185">Reference proteome</keyword>
<sequence length="362" mass="41478">DLPAARQMAGLPSFATIKFFCSFCTLTLHEIDNLDMARWGERRAEIHLHWARAWRDAASEKERDDIFEAHGARWSELLRLKYWNPFKHLMLDAAHALFLGALQRHCRQIWGMDVRLTDGDGLEFRPSTRGHVIPPTPEQMDFAVKVFRQGTKTRLNKLGVALLQAVADYYSIPYRGNKKQDMEKYTKARQVLTQARKTAVLGKETLHEVWSDMQKTVLPSWIAPAPRNVGDGRHGKLTADQWRTLCTVHLVITLVRMWGPTAPAERSHKILDNYMHMVAGVKLATMRSTSPQKASQFVQHWLQYLHGVLDLYPGSNLSPNQHLAAHLGPQMVWAGPSHSLWTFIFERLNKLLRDIPTNNRIG</sequence>
<dbReference type="PANTHER" id="PTHR46579:SF1">
    <property type="entry name" value="F5_8 TYPE C DOMAIN-CONTAINING PROTEIN"/>
    <property type="match status" value="1"/>
</dbReference>
<dbReference type="HOGENOM" id="CLU_002101_1_0_1"/>
<name>A0A0C3NAQ1_PHLG1</name>
<dbReference type="OrthoDB" id="3269001at2759"/>
<dbReference type="EMBL" id="KN840765">
    <property type="protein sequence ID" value="KIP01574.1"/>
    <property type="molecule type" value="Genomic_DNA"/>
</dbReference>
<dbReference type="STRING" id="745531.A0A0C3NAQ1"/>
<dbReference type="Proteomes" id="UP000053257">
    <property type="component" value="Unassembled WGS sequence"/>
</dbReference>
<feature type="non-terminal residue" evidence="1">
    <location>
        <position position="362"/>
    </location>
</feature>
<evidence type="ECO:0000313" key="1">
    <source>
        <dbReference type="EMBL" id="KIP01574.1"/>
    </source>
</evidence>
<dbReference type="AlphaFoldDB" id="A0A0C3NAQ1"/>
<evidence type="ECO:0000313" key="2">
    <source>
        <dbReference type="Proteomes" id="UP000053257"/>
    </source>
</evidence>
<feature type="non-terminal residue" evidence="1">
    <location>
        <position position="1"/>
    </location>
</feature>
<organism evidence="1 2">
    <name type="scientific">Phlebiopsis gigantea (strain 11061_1 CR5-6)</name>
    <name type="common">White-rot fungus</name>
    <name type="synonym">Peniophora gigantea</name>
    <dbReference type="NCBI Taxonomy" id="745531"/>
    <lineage>
        <taxon>Eukaryota</taxon>
        <taxon>Fungi</taxon>
        <taxon>Dikarya</taxon>
        <taxon>Basidiomycota</taxon>
        <taxon>Agaricomycotina</taxon>
        <taxon>Agaricomycetes</taxon>
        <taxon>Polyporales</taxon>
        <taxon>Phanerochaetaceae</taxon>
        <taxon>Phlebiopsis</taxon>
    </lineage>
</organism>
<gene>
    <name evidence="1" type="ORF">PHLGIDRAFT_42332</name>
</gene>
<reference evidence="1 2" key="1">
    <citation type="journal article" date="2014" name="PLoS Genet.">
        <title>Analysis of the Phlebiopsis gigantea genome, transcriptome and secretome provides insight into its pioneer colonization strategies of wood.</title>
        <authorList>
            <person name="Hori C."/>
            <person name="Ishida T."/>
            <person name="Igarashi K."/>
            <person name="Samejima M."/>
            <person name="Suzuki H."/>
            <person name="Master E."/>
            <person name="Ferreira P."/>
            <person name="Ruiz-Duenas F.J."/>
            <person name="Held B."/>
            <person name="Canessa P."/>
            <person name="Larrondo L.F."/>
            <person name="Schmoll M."/>
            <person name="Druzhinina I.S."/>
            <person name="Kubicek C.P."/>
            <person name="Gaskell J.A."/>
            <person name="Kersten P."/>
            <person name="St John F."/>
            <person name="Glasner J."/>
            <person name="Sabat G."/>
            <person name="Splinter BonDurant S."/>
            <person name="Syed K."/>
            <person name="Yadav J."/>
            <person name="Mgbeahuruike A.C."/>
            <person name="Kovalchuk A."/>
            <person name="Asiegbu F.O."/>
            <person name="Lackner G."/>
            <person name="Hoffmeister D."/>
            <person name="Rencoret J."/>
            <person name="Gutierrez A."/>
            <person name="Sun H."/>
            <person name="Lindquist E."/>
            <person name="Barry K."/>
            <person name="Riley R."/>
            <person name="Grigoriev I.V."/>
            <person name="Henrissat B."/>
            <person name="Kues U."/>
            <person name="Berka R.M."/>
            <person name="Martinez A.T."/>
            <person name="Covert S.F."/>
            <person name="Blanchette R.A."/>
            <person name="Cullen D."/>
        </authorList>
    </citation>
    <scope>NUCLEOTIDE SEQUENCE [LARGE SCALE GENOMIC DNA]</scope>
    <source>
        <strain evidence="1 2">11061_1 CR5-6</strain>
    </source>
</reference>
<accession>A0A0C3NAQ1</accession>
<dbReference type="PANTHER" id="PTHR46579">
    <property type="entry name" value="F5/8 TYPE C DOMAIN-CONTAINING PROTEIN-RELATED"/>
    <property type="match status" value="1"/>
</dbReference>